<dbReference type="EMBL" id="JARBHB010000011">
    <property type="protein sequence ID" value="KAJ8872201.1"/>
    <property type="molecule type" value="Genomic_DNA"/>
</dbReference>
<gene>
    <name evidence="1" type="ORF">PR048_025803</name>
</gene>
<evidence type="ECO:0000313" key="2">
    <source>
        <dbReference type="Proteomes" id="UP001159363"/>
    </source>
</evidence>
<organism evidence="1 2">
    <name type="scientific">Dryococelus australis</name>
    <dbReference type="NCBI Taxonomy" id="614101"/>
    <lineage>
        <taxon>Eukaryota</taxon>
        <taxon>Metazoa</taxon>
        <taxon>Ecdysozoa</taxon>
        <taxon>Arthropoda</taxon>
        <taxon>Hexapoda</taxon>
        <taxon>Insecta</taxon>
        <taxon>Pterygota</taxon>
        <taxon>Neoptera</taxon>
        <taxon>Polyneoptera</taxon>
        <taxon>Phasmatodea</taxon>
        <taxon>Verophasmatodea</taxon>
        <taxon>Anareolatae</taxon>
        <taxon>Phasmatidae</taxon>
        <taxon>Eurycanthinae</taxon>
        <taxon>Dryococelus</taxon>
    </lineage>
</organism>
<sequence length="422" mass="46819">MNLLTGRGDRAVRLLASHQSEPGSISGRATTDFRKWESCRTMPLVGRRVSSEISRFTLPCIPALLHFHLISPTSALKTSLLRAAQISPYSNTLHEAEKCHASRPLSACTRQRNVMQVDLSACTRQRNVMQVDLYQGFKNHQPQVVAGYSLPMWGHFSRGEVAPHWQRSQVGRNLIFHFPKATMAEWLDCSPPIKAGRVQFPAVSLRIFATGNRARRCRWPTDFLGDLPFPLHFHSGSAPYSLHFTSRMEFFYIGNGLWGPAVPKLEGVMDSTPLICIPSIFYLSPIGRGSLEGVFLCFLFRMWDGLLRVISAKDSVSVVAGDSVEGKLAPSLGQDAGVPLAAAVALADLLEVLELGGLLRRRPCSLRDGVPRHGLASLLAQRRAQVVLDLGLCQQLLEHLRHLHVVFGRRLDEAVLPVDRND</sequence>
<comment type="caution">
    <text evidence="1">The sequence shown here is derived from an EMBL/GenBank/DDBJ whole genome shotgun (WGS) entry which is preliminary data.</text>
</comment>
<protein>
    <submittedName>
        <fullName evidence="1">Uncharacterized protein</fullName>
    </submittedName>
</protein>
<keyword evidence="2" id="KW-1185">Reference proteome</keyword>
<name>A0ABQ9GJJ2_9NEOP</name>
<dbReference type="Proteomes" id="UP001159363">
    <property type="component" value="Chromosome 10"/>
</dbReference>
<reference evidence="1 2" key="1">
    <citation type="submission" date="2023-02" db="EMBL/GenBank/DDBJ databases">
        <title>LHISI_Scaffold_Assembly.</title>
        <authorList>
            <person name="Stuart O.P."/>
            <person name="Cleave R."/>
            <person name="Magrath M.J.L."/>
            <person name="Mikheyev A.S."/>
        </authorList>
    </citation>
    <scope>NUCLEOTIDE SEQUENCE [LARGE SCALE GENOMIC DNA]</scope>
    <source>
        <strain evidence="1">Daus_M_001</strain>
        <tissue evidence="1">Leg muscle</tissue>
    </source>
</reference>
<evidence type="ECO:0000313" key="1">
    <source>
        <dbReference type="EMBL" id="KAJ8872201.1"/>
    </source>
</evidence>
<accession>A0ABQ9GJJ2</accession>
<proteinExistence type="predicted"/>